<dbReference type="EMBL" id="KP027447">
    <property type="protein sequence ID" value="AJA42261.1"/>
    <property type="molecule type" value="Genomic_DNA"/>
</dbReference>
<keyword evidence="2" id="KW-1185">Reference proteome</keyword>
<sequence>MNKRRKAKLMPVNFAPTPSPGNTKFYNHRDPNKDKSTTMYKLLFTKQFNNISSTDVKLQKKYGIDLISKAIGVNENMLSLKQKYKNQEITHTDRLYYVHKGGLLIGKLSIREQRTFKSTHLIFIFKIRKQTNKRKGY</sequence>
<organism evidence="1 2">
    <name type="scientific">Staphylococcus phage vB_SepM_ phiIPLA-C1C</name>
    <dbReference type="NCBI Taxonomy" id="1572704"/>
    <lineage>
        <taxon>Viruses</taxon>
        <taxon>Duplodnaviria</taxon>
        <taxon>Heunggongvirae</taxon>
        <taxon>Uroviricota</taxon>
        <taxon>Caudoviricetes</taxon>
        <taxon>Herelleviridae</taxon>
        <taxon>Twortvirinae</taxon>
        <taxon>Sepunavirus</taxon>
        <taxon>Sepunavirus IPLAC1C</taxon>
    </lineage>
</organism>
<reference evidence="1 2" key="1">
    <citation type="journal article" date="2015" name="Appl. Environ. Microbiol.">
        <title>Two Phages, phiIPLA-RODI and phiIPLA-C1C, Lyse Mono- and Dual-Species Staphylococcal Biofilms.</title>
        <authorList>
            <person name="Gutierrez D."/>
            <person name="Vandenheuvel D."/>
            <person name="Martinez B."/>
            <person name="Rodriguez A."/>
            <person name="Lavigne R."/>
            <person name="Garcia P."/>
        </authorList>
    </citation>
    <scope>NUCLEOTIDE SEQUENCE [LARGE SCALE GENOMIC DNA]</scope>
</reference>
<dbReference type="Proteomes" id="UP000032689">
    <property type="component" value="Segment"/>
</dbReference>
<dbReference type="GeneID" id="26640958"/>
<protein>
    <submittedName>
        <fullName evidence="1">Uncharacterized protein</fullName>
    </submittedName>
</protein>
<dbReference type="OrthoDB" id="11947at10239"/>
<dbReference type="KEGG" id="vg:26640958"/>
<name>A0A0D3MVA8_9CAUD</name>
<proteinExistence type="predicted"/>
<evidence type="ECO:0000313" key="1">
    <source>
        <dbReference type="EMBL" id="AJA42261.1"/>
    </source>
</evidence>
<accession>A0A0D3MVA8</accession>
<evidence type="ECO:0000313" key="2">
    <source>
        <dbReference type="Proteomes" id="UP000032689"/>
    </source>
</evidence>
<dbReference type="RefSeq" id="YP_009214541.1">
    <property type="nucleotide sequence ID" value="NC_028962.1"/>
</dbReference>